<dbReference type="Pfam" id="PF10604">
    <property type="entry name" value="Polyketide_cyc2"/>
    <property type="match status" value="1"/>
</dbReference>
<proteinExistence type="predicted"/>
<dbReference type="eggNOG" id="ENOG502ZK8N">
    <property type="taxonomic scope" value="Bacteria"/>
</dbReference>
<dbReference type="Proteomes" id="UP000028534">
    <property type="component" value="Unassembled WGS sequence"/>
</dbReference>
<evidence type="ECO:0000313" key="2">
    <source>
        <dbReference type="EMBL" id="KEZ17580.1"/>
    </source>
</evidence>
<organism evidence="2 3">
    <name type="scientific">Sphingobium yanoikuyae</name>
    <name type="common">Sphingomonas yanoikuyae</name>
    <dbReference type="NCBI Taxonomy" id="13690"/>
    <lineage>
        <taxon>Bacteria</taxon>
        <taxon>Pseudomonadati</taxon>
        <taxon>Pseudomonadota</taxon>
        <taxon>Alphaproteobacteria</taxon>
        <taxon>Sphingomonadales</taxon>
        <taxon>Sphingomonadaceae</taxon>
        <taxon>Sphingobium</taxon>
    </lineage>
</organism>
<comment type="caution">
    <text evidence="2">The sequence shown here is derived from an EMBL/GenBank/DDBJ whole genome shotgun (WGS) entry which is preliminary data.</text>
</comment>
<keyword evidence="1" id="KW-1133">Transmembrane helix</keyword>
<evidence type="ECO:0000313" key="3">
    <source>
        <dbReference type="Proteomes" id="UP000028534"/>
    </source>
</evidence>
<keyword evidence="1" id="KW-0472">Membrane</keyword>
<keyword evidence="1" id="KW-0812">Transmembrane</keyword>
<dbReference type="PATRIC" id="fig|13690.10.peg.3407"/>
<evidence type="ECO:0008006" key="4">
    <source>
        <dbReference type="Google" id="ProtNLM"/>
    </source>
</evidence>
<dbReference type="EMBL" id="JGVR01000021">
    <property type="protein sequence ID" value="KEZ17580.1"/>
    <property type="molecule type" value="Genomic_DNA"/>
</dbReference>
<dbReference type="Gene3D" id="3.30.530.20">
    <property type="match status" value="1"/>
</dbReference>
<name>A0A084EHY8_SPHYA</name>
<dbReference type="AlphaFoldDB" id="A0A084EHY8"/>
<reference evidence="2 3" key="1">
    <citation type="submission" date="2014-03" db="EMBL/GenBank/DDBJ databases">
        <title>Genome sequence of Sphingobium yanoikuyae B1.</title>
        <authorList>
            <person name="Gan H.M."/>
            <person name="Gan H.Y."/>
            <person name="Savka M.A."/>
        </authorList>
    </citation>
    <scope>NUCLEOTIDE SEQUENCE [LARGE SCALE GENOMIC DNA]</scope>
    <source>
        <strain evidence="2 3">B1</strain>
    </source>
</reference>
<evidence type="ECO:0000256" key="1">
    <source>
        <dbReference type="SAM" id="Phobius"/>
    </source>
</evidence>
<accession>A0A084EHY8</accession>
<dbReference type="InterPro" id="IPR023393">
    <property type="entry name" value="START-like_dom_sf"/>
</dbReference>
<feature type="transmembrane region" description="Helical" evidence="1">
    <location>
        <begin position="21"/>
        <end position="43"/>
    </location>
</feature>
<dbReference type="InterPro" id="IPR019587">
    <property type="entry name" value="Polyketide_cyclase/dehydratase"/>
</dbReference>
<gene>
    <name evidence="2" type="ORF">CP98_03327</name>
</gene>
<sequence>MSDTNDENPDLIAPPVRTGSAPLRIASAVALAMAFAITVYLLLDATRVNGLVSFTFLLLLPAALTSFVAYVGDPWAERSRRYYMMMPLWLLGATILLSVPVLKEGVICIVMLAPLWIASGLAGAYATYRLRGRAGDRGTSYCMAVLAMPLIAMQVEPMIPLPDATATVSRSIIVEASPDRIWPLLRGIPDVRPGDGTWTFTQDVLGVPRPLGAHMLGDGIGAVRMADWGRQVRFREHIIDWQPGRSIGWRFDFRGLDAWQFTDRHLMPDSAYFKVTTGGYRMEPAGPGRTRVIIDTHYWMQTPVNGYSRLWGEIFLGDIEKNLLVLIKQRAERPVAPAIL</sequence>
<protein>
    <recommendedName>
        <fullName evidence="4">SRPBCC family protein</fullName>
    </recommendedName>
</protein>
<feature type="transmembrane region" description="Helical" evidence="1">
    <location>
        <begin position="82"/>
        <end position="99"/>
    </location>
</feature>
<dbReference type="RefSeq" id="WP_037520997.1">
    <property type="nucleotide sequence ID" value="NZ_JGVR01000021.1"/>
</dbReference>
<dbReference type="SUPFAM" id="SSF55961">
    <property type="entry name" value="Bet v1-like"/>
    <property type="match status" value="1"/>
</dbReference>
<feature type="transmembrane region" description="Helical" evidence="1">
    <location>
        <begin position="105"/>
        <end position="126"/>
    </location>
</feature>
<feature type="transmembrane region" description="Helical" evidence="1">
    <location>
        <begin position="49"/>
        <end position="70"/>
    </location>
</feature>
<dbReference type="STRING" id="13690.AX777_03880"/>